<dbReference type="EMBL" id="HACG01025122">
    <property type="protein sequence ID" value="CEK71987.1"/>
    <property type="molecule type" value="Transcribed_RNA"/>
</dbReference>
<protein>
    <submittedName>
        <fullName evidence="1">Uncharacterized protein</fullName>
    </submittedName>
</protein>
<dbReference type="AlphaFoldDB" id="A0A0B6ZUH6"/>
<organism evidence="1">
    <name type="scientific">Arion vulgaris</name>
    <dbReference type="NCBI Taxonomy" id="1028688"/>
    <lineage>
        <taxon>Eukaryota</taxon>
        <taxon>Metazoa</taxon>
        <taxon>Spiralia</taxon>
        <taxon>Lophotrochozoa</taxon>
        <taxon>Mollusca</taxon>
        <taxon>Gastropoda</taxon>
        <taxon>Heterobranchia</taxon>
        <taxon>Euthyneura</taxon>
        <taxon>Panpulmonata</taxon>
        <taxon>Eupulmonata</taxon>
        <taxon>Stylommatophora</taxon>
        <taxon>Helicina</taxon>
        <taxon>Arionoidea</taxon>
        <taxon>Arionidae</taxon>
        <taxon>Arion</taxon>
    </lineage>
</organism>
<proteinExistence type="predicted"/>
<accession>A0A0B6ZUH6</accession>
<gene>
    <name evidence="1" type="primary">ORF80647</name>
</gene>
<evidence type="ECO:0000313" key="1">
    <source>
        <dbReference type="EMBL" id="CEK71987.1"/>
    </source>
</evidence>
<name>A0A0B6ZUH6_9EUPU</name>
<sequence>MIDYVKCLGSIYIKQRETKHKSVEMAASPCYQRQTWFWCSANRSPPQKNVHIIQVDYTLIS</sequence>
<reference evidence="1" key="1">
    <citation type="submission" date="2014-12" db="EMBL/GenBank/DDBJ databases">
        <title>Insight into the proteome of Arion vulgaris.</title>
        <authorList>
            <person name="Aradska J."/>
            <person name="Bulat T."/>
            <person name="Smidak R."/>
            <person name="Sarate P."/>
            <person name="Gangsoo J."/>
            <person name="Sialana F."/>
            <person name="Bilban M."/>
            <person name="Lubec G."/>
        </authorList>
    </citation>
    <scope>NUCLEOTIDE SEQUENCE</scope>
    <source>
        <tissue evidence="1">Skin</tissue>
    </source>
</reference>